<dbReference type="RefSeq" id="WP_190546066.1">
    <property type="nucleotide sequence ID" value="NZ_CAWPNO010000067.1"/>
</dbReference>
<protein>
    <submittedName>
        <fullName evidence="2">Uncharacterized protein</fullName>
    </submittedName>
</protein>
<keyword evidence="1" id="KW-0812">Transmembrane</keyword>
<keyword evidence="3" id="KW-1185">Reference proteome</keyword>
<gene>
    <name evidence="2" type="ORF">H6G24_20940</name>
</gene>
<evidence type="ECO:0000313" key="2">
    <source>
        <dbReference type="EMBL" id="MBD2197946.1"/>
    </source>
</evidence>
<proteinExistence type="predicted"/>
<name>A0ABR8AD55_9CYAN</name>
<keyword evidence="1" id="KW-1133">Transmembrane helix</keyword>
<evidence type="ECO:0000256" key="1">
    <source>
        <dbReference type="SAM" id="Phobius"/>
    </source>
</evidence>
<dbReference type="EMBL" id="JACJQH010000034">
    <property type="protein sequence ID" value="MBD2197946.1"/>
    <property type="molecule type" value="Genomic_DNA"/>
</dbReference>
<reference evidence="2 3" key="1">
    <citation type="journal article" date="2020" name="ISME J.">
        <title>Comparative genomics reveals insights into cyanobacterial evolution and habitat adaptation.</title>
        <authorList>
            <person name="Chen M.Y."/>
            <person name="Teng W.K."/>
            <person name="Zhao L."/>
            <person name="Hu C.X."/>
            <person name="Zhou Y.K."/>
            <person name="Han B.P."/>
            <person name="Song L.R."/>
            <person name="Shu W.S."/>
        </authorList>
    </citation>
    <scope>NUCLEOTIDE SEQUENCE [LARGE SCALE GENOMIC DNA]</scope>
    <source>
        <strain evidence="2 3">FACHB-288</strain>
    </source>
</reference>
<dbReference type="Proteomes" id="UP000658514">
    <property type="component" value="Unassembled WGS sequence"/>
</dbReference>
<comment type="caution">
    <text evidence="2">The sequence shown here is derived from an EMBL/GenBank/DDBJ whole genome shotgun (WGS) entry which is preliminary data.</text>
</comment>
<evidence type="ECO:0000313" key="3">
    <source>
        <dbReference type="Proteomes" id="UP000658514"/>
    </source>
</evidence>
<sequence>MKIDVNNAITVISGLLLIIGAIYRLSQVESNINAKITKVETSILTTMDQLEDKLAIRFHDTEKKLDIHLTEYSEKKVFLDYRLNATDKAIEHKFNRLANWIKQITGFLGKESNFQIRDDQF</sequence>
<feature type="transmembrane region" description="Helical" evidence="1">
    <location>
        <begin position="6"/>
        <end position="25"/>
    </location>
</feature>
<accession>A0ABR8AD55</accession>
<keyword evidence="1" id="KW-0472">Membrane</keyword>
<organism evidence="2 3">
    <name type="scientific">Calothrix parietina FACHB-288</name>
    <dbReference type="NCBI Taxonomy" id="2692896"/>
    <lineage>
        <taxon>Bacteria</taxon>
        <taxon>Bacillati</taxon>
        <taxon>Cyanobacteriota</taxon>
        <taxon>Cyanophyceae</taxon>
        <taxon>Nostocales</taxon>
        <taxon>Calotrichaceae</taxon>
        <taxon>Calothrix</taxon>
    </lineage>
</organism>